<keyword evidence="6" id="KW-1185">Reference proteome</keyword>
<reference evidence="5 6" key="1">
    <citation type="submission" date="2019-06" db="EMBL/GenBank/DDBJ databases">
        <title>A chromosome-scale genome assembly of the European perch, Perca fluviatilis.</title>
        <authorList>
            <person name="Roques C."/>
            <person name="Zahm M."/>
            <person name="Cabau C."/>
            <person name="Klopp C."/>
            <person name="Bouchez O."/>
            <person name="Donnadieu C."/>
            <person name="Kuhl H."/>
            <person name="Gislard M."/>
            <person name="Guendouz S."/>
            <person name="Journot L."/>
            <person name="Haffray P."/>
            <person name="Bestin A."/>
            <person name="Morvezen R."/>
            <person name="Feron R."/>
            <person name="Wen M."/>
            <person name="Jouanno E."/>
            <person name="Herpin A."/>
            <person name="Schartl M."/>
            <person name="Postlethwait J."/>
            <person name="Schaerlinger B."/>
            <person name="Chardard D."/>
            <person name="Lecocq T."/>
            <person name="Poncet C."/>
            <person name="Jaffrelo L."/>
            <person name="Lampietro C."/>
            <person name="Guiguen Y."/>
        </authorList>
    </citation>
    <scope>NUCLEOTIDE SEQUENCE [LARGE SCALE GENOMIC DNA]</scope>
    <source>
        <tissue evidence="5">Blood</tissue>
    </source>
</reference>
<keyword evidence="1" id="KW-0732">Signal</keyword>
<dbReference type="InterPro" id="IPR050488">
    <property type="entry name" value="Ig_Fc_receptor"/>
</dbReference>
<evidence type="ECO:0000313" key="6">
    <source>
        <dbReference type="Proteomes" id="UP000465112"/>
    </source>
</evidence>
<feature type="domain" description="Ig-like" evidence="4">
    <location>
        <begin position="120"/>
        <end position="190"/>
    </location>
</feature>
<dbReference type="GO" id="GO:0006955">
    <property type="term" value="P:immune response"/>
    <property type="evidence" value="ECO:0007669"/>
    <property type="project" value="TreeGrafter"/>
</dbReference>
<accession>A0A6A5EXU8</accession>
<dbReference type="GO" id="GO:0004888">
    <property type="term" value="F:transmembrane signaling receptor activity"/>
    <property type="evidence" value="ECO:0007669"/>
    <property type="project" value="TreeGrafter"/>
</dbReference>
<proteinExistence type="predicted"/>
<feature type="transmembrane region" description="Helical" evidence="3">
    <location>
        <begin position="228"/>
        <end position="250"/>
    </location>
</feature>
<dbReference type="InterPro" id="IPR013783">
    <property type="entry name" value="Ig-like_fold"/>
</dbReference>
<keyword evidence="3" id="KW-1133">Transmembrane helix</keyword>
<dbReference type="GO" id="GO:0007166">
    <property type="term" value="P:cell surface receptor signaling pathway"/>
    <property type="evidence" value="ECO:0007669"/>
    <property type="project" value="TreeGrafter"/>
</dbReference>
<evidence type="ECO:0000256" key="1">
    <source>
        <dbReference type="ARBA" id="ARBA00022729"/>
    </source>
</evidence>
<dbReference type="AlphaFoldDB" id="A0A6A5EXU8"/>
<keyword evidence="3" id="KW-0472">Membrane</keyword>
<dbReference type="EMBL" id="VHII01000014">
    <property type="protein sequence ID" value="KAF1381003.1"/>
    <property type="molecule type" value="Genomic_DNA"/>
</dbReference>
<dbReference type="PANTHER" id="PTHR11481">
    <property type="entry name" value="IMMUNOGLOBULIN FC RECEPTOR"/>
    <property type="match status" value="1"/>
</dbReference>
<evidence type="ECO:0000256" key="3">
    <source>
        <dbReference type="SAM" id="Phobius"/>
    </source>
</evidence>
<name>A0A6A5EXU8_PERFL</name>
<dbReference type="InterPro" id="IPR036179">
    <property type="entry name" value="Ig-like_dom_sf"/>
</dbReference>
<dbReference type="InterPro" id="IPR003599">
    <property type="entry name" value="Ig_sub"/>
</dbReference>
<comment type="caution">
    <text evidence="5">The sequence shown here is derived from an EMBL/GenBank/DDBJ whole genome shotgun (WGS) entry which is preliminary data.</text>
</comment>
<dbReference type="GO" id="GO:0009897">
    <property type="term" value="C:external side of plasma membrane"/>
    <property type="evidence" value="ECO:0007669"/>
    <property type="project" value="TreeGrafter"/>
</dbReference>
<dbReference type="SUPFAM" id="SSF48726">
    <property type="entry name" value="Immunoglobulin"/>
    <property type="match status" value="2"/>
</dbReference>
<dbReference type="InterPro" id="IPR007110">
    <property type="entry name" value="Ig-like_dom"/>
</dbReference>
<evidence type="ECO:0000259" key="4">
    <source>
        <dbReference type="PROSITE" id="PS50835"/>
    </source>
</evidence>
<dbReference type="PANTHER" id="PTHR11481:SF64">
    <property type="entry name" value="FC RECEPTOR-LIKE PROTEIN 4"/>
    <property type="match status" value="1"/>
</dbReference>
<dbReference type="Gene3D" id="2.60.40.10">
    <property type="entry name" value="Immunoglobulins"/>
    <property type="match status" value="2"/>
</dbReference>
<keyword evidence="2" id="KW-1015">Disulfide bond</keyword>
<dbReference type="Pfam" id="PF13895">
    <property type="entry name" value="Ig_2"/>
    <property type="match status" value="1"/>
</dbReference>
<dbReference type="OrthoDB" id="6151406at2759"/>
<dbReference type="Proteomes" id="UP000465112">
    <property type="component" value="Chromosome 14"/>
</dbReference>
<sequence length="270" mass="30179">MVRMWSTAMKNLKEEDSQHKQRMEIASLCLMLSASLIVTPDRSQFFQYEEISLTCAAKSSGWTVKRNTSARTSQPCMFGWGIPDESSCTVESAFPSDTGVYWCQSLQGECSNTVSISVAEGVVIMESPALPVMEGDKVTLRCSYREKDEEESTSDFSAAFFKNDVFIGSEPAGEMILPAVSKTDEGFYKCEHPTKGESLQSWLAVRVQPTDAFPPPPTPSPPPIMMPLPRLLCSVLLFLFYTAILILCIYKYRKWAQGKNSSEKYTMLMT</sequence>
<protein>
    <recommendedName>
        <fullName evidence="4">Ig-like domain-containing protein</fullName>
    </recommendedName>
</protein>
<evidence type="ECO:0000313" key="5">
    <source>
        <dbReference type="EMBL" id="KAF1381003.1"/>
    </source>
</evidence>
<evidence type="ECO:0000256" key="2">
    <source>
        <dbReference type="ARBA" id="ARBA00023157"/>
    </source>
</evidence>
<keyword evidence="3" id="KW-0812">Transmembrane</keyword>
<organism evidence="5 6">
    <name type="scientific">Perca fluviatilis</name>
    <name type="common">European perch</name>
    <dbReference type="NCBI Taxonomy" id="8168"/>
    <lineage>
        <taxon>Eukaryota</taxon>
        <taxon>Metazoa</taxon>
        <taxon>Chordata</taxon>
        <taxon>Craniata</taxon>
        <taxon>Vertebrata</taxon>
        <taxon>Euteleostomi</taxon>
        <taxon>Actinopterygii</taxon>
        <taxon>Neopterygii</taxon>
        <taxon>Teleostei</taxon>
        <taxon>Neoteleostei</taxon>
        <taxon>Acanthomorphata</taxon>
        <taxon>Eupercaria</taxon>
        <taxon>Perciformes</taxon>
        <taxon>Percoidei</taxon>
        <taxon>Percidae</taxon>
        <taxon>Percinae</taxon>
        <taxon>Perca</taxon>
    </lineage>
</organism>
<gene>
    <name evidence="5" type="ORF">PFLUV_G00169920</name>
</gene>
<dbReference type="SMART" id="SM00409">
    <property type="entry name" value="IG"/>
    <property type="match status" value="2"/>
</dbReference>
<dbReference type="PROSITE" id="PS50835">
    <property type="entry name" value="IG_LIKE"/>
    <property type="match status" value="1"/>
</dbReference>